<protein>
    <submittedName>
        <fullName evidence="2">Transmembrane protein 72</fullName>
    </submittedName>
</protein>
<feature type="compositionally biased region" description="Polar residues" evidence="1">
    <location>
        <begin position="42"/>
        <end position="53"/>
    </location>
</feature>
<keyword evidence="2" id="KW-0812">Transmembrane</keyword>
<dbReference type="Proteomes" id="UP001228049">
    <property type="component" value="Unassembled WGS sequence"/>
</dbReference>
<proteinExistence type="predicted"/>
<dbReference type="EMBL" id="JASDAP010000001">
    <property type="protein sequence ID" value="KAK1906248.1"/>
    <property type="molecule type" value="Genomic_DNA"/>
</dbReference>
<evidence type="ECO:0000313" key="3">
    <source>
        <dbReference type="Proteomes" id="UP001228049"/>
    </source>
</evidence>
<dbReference type="AlphaFoldDB" id="A0AAD9CSI4"/>
<evidence type="ECO:0000256" key="1">
    <source>
        <dbReference type="SAM" id="MobiDB-lite"/>
    </source>
</evidence>
<gene>
    <name evidence="2" type="ORF">KUDE01_008649</name>
</gene>
<sequence length="70" mass="7272">MKGEETKPGRVQGKFSNAALTHPLTPPRSQPRPGAAAGGGESNMSSWGSLSDAPSSLFVHQQSVDSQLPL</sequence>
<comment type="caution">
    <text evidence="2">The sequence shown here is derived from an EMBL/GenBank/DDBJ whole genome shotgun (WGS) entry which is preliminary data.</text>
</comment>
<keyword evidence="2" id="KW-0472">Membrane</keyword>
<feature type="region of interest" description="Disordered" evidence="1">
    <location>
        <begin position="1"/>
        <end position="53"/>
    </location>
</feature>
<reference evidence="2" key="1">
    <citation type="submission" date="2023-04" db="EMBL/GenBank/DDBJ databases">
        <title>Chromosome-level genome of Chaenocephalus aceratus.</title>
        <authorList>
            <person name="Park H."/>
        </authorList>
    </citation>
    <scope>NUCLEOTIDE SEQUENCE</scope>
    <source>
        <strain evidence="2">DE</strain>
        <tissue evidence="2">Muscle</tissue>
    </source>
</reference>
<organism evidence="2 3">
    <name type="scientific">Dissostichus eleginoides</name>
    <name type="common">Patagonian toothfish</name>
    <name type="synonym">Dissostichus amissus</name>
    <dbReference type="NCBI Taxonomy" id="100907"/>
    <lineage>
        <taxon>Eukaryota</taxon>
        <taxon>Metazoa</taxon>
        <taxon>Chordata</taxon>
        <taxon>Craniata</taxon>
        <taxon>Vertebrata</taxon>
        <taxon>Euteleostomi</taxon>
        <taxon>Actinopterygii</taxon>
        <taxon>Neopterygii</taxon>
        <taxon>Teleostei</taxon>
        <taxon>Neoteleostei</taxon>
        <taxon>Acanthomorphata</taxon>
        <taxon>Eupercaria</taxon>
        <taxon>Perciformes</taxon>
        <taxon>Notothenioidei</taxon>
        <taxon>Nototheniidae</taxon>
        <taxon>Dissostichus</taxon>
    </lineage>
</organism>
<accession>A0AAD9CSI4</accession>
<evidence type="ECO:0000313" key="2">
    <source>
        <dbReference type="EMBL" id="KAK1906248.1"/>
    </source>
</evidence>
<name>A0AAD9CSI4_DISEL</name>
<keyword evidence="3" id="KW-1185">Reference proteome</keyword>